<reference evidence="2" key="1">
    <citation type="submission" date="2018-05" db="EMBL/GenBank/DDBJ databases">
        <authorList>
            <person name="Lanie J.A."/>
            <person name="Ng W.-L."/>
            <person name="Kazmierczak K.M."/>
            <person name="Andrzejewski T.M."/>
            <person name="Davidsen T.M."/>
            <person name="Wayne K.J."/>
            <person name="Tettelin H."/>
            <person name="Glass J.I."/>
            <person name="Rusch D."/>
            <person name="Podicherti R."/>
            <person name="Tsui H.-C.T."/>
            <person name="Winkler M.E."/>
        </authorList>
    </citation>
    <scope>NUCLEOTIDE SEQUENCE</scope>
</reference>
<dbReference type="PANTHER" id="PTHR42646:SF2">
    <property type="entry name" value="5'-3' EXONUCLEASE FAMILY PROTEIN"/>
    <property type="match status" value="1"/>
</dbReference>
<dbReference type="GO" id="GO:0003677">
    <property type="term" value="F:DNA binding"/>
    <property type="evidence" value="ECO:0007669"/>
    <property type="project" value="InterPro"/>
</dbReference>
<dbReference type="AlphaFoldDB" id="A0A382Z8B1"/>
<dbReference type="PANTHER" id="PTHR42646">
    <property type="entry name" value="FLAP ENDONUCLEASE XNI"/>
    <property type="match status" value="1"/>
</dbReference>
<dbReference type="CDD" id="cd09859">
    <property type="entry name" value="PIN_53EXO"/>
    <property type="match status" value="1"/>
</dbReference>
<dbReference type="InterPro" id="IPR020046">
    <property type="entry name" value="5-3_exonucl_a-hlix_arch_N"/>
</dbReference>
<protein>
    <recommendedName>
        <fullName evidence="1">5'-3' exonuclease alpha-helical arch N-terminal domain-containing protein</fullName>
    </recommendedName>
</protein>
<feature type="non-terminal residue" evidence="2">
    <location>
        <position position="111"/>
    </location>
</feature>
<proteinExistence type="predicted"/>
<evidence type="ECO:0000313" key="2">
    <source>
        <dbReference type="EMBL" id="SVD90948.1"/>
    </source>
</evidence>
<dbReference type="GO" id="GO:0017108">
    <property type="term" value="F:5'-flap endonuclease activity"/>
    <property type="evidence" value="ECO:0007669"/>
    <property type="project" value="InterPro"/>
</dbReference>
<name>A0A382Z8B1_9ZZZZ</name>
<dbReference type="SUPFAM" id="SSF88723">
    <property type="entry name" value="PIN domain-like"/>
    <property type="match status" value="1"/>
</dbReference>
<organism evidence="2">
    <name type="scientific">marine metagenome</name>
    <dbReference type="NCBI Taxonomy" id="408172"/>
    <lineage>
        <taxon>unclassified sequences</taxon>
        <taxon>metagenomes</taxon>
        <taxon>ecological metagenomes</taxon>
    </lineage>
</organism>
<gene>
    <name evidence="2" type="ORF">METZ01_LOCUS443802</name>
</gene>
<evidence type="ECO:0000259" key="1">
    <source>
        <dbReference type="Pfam" id="PF02739"/>
    </source>
</evidence>
<dbReference type="Gene3D" id="3.40.50.1010">
    <property type="entry name" value="5'-nuclease"/>
    <property type="match status" value="1"/>
</dbReference>
<dbReference type="Pfam" id="PF02739">
    <property type="entry name" value="5_3_exonuc_N"/>
    <property type="match status" value="1"/>
</dbReference>
<dbReference type="EMBL" id="UINC01181314">
    <property type="protein sequence ID" value="SVD90948.1"/>
    <property type="molecule type" value="Genomic_DNA"/>
</dbReference>
<dbReference type="InterPro" id="IPR038969">
    <property type="entry name" value="FEN"/>
</dbReference>
<sequence length="111" mass="12584">MDMLEHLSRKYQAERLILAFDPIPPLFRHLLYPAYKQGRPPAPDGFVYQCGELRDYLSSEGYLSVEVDGYEADDIIGTLSKRARESGFKTTIATCDLDLLQLVNDQVSVEV</sequence>
<accession>A0A382Z8B1</accession>
<dbReference type="InterPro" id="IPR029060">
    <property type="entry name" value="PIN-like_dom_sf"/>
</dbReference>
<feature type="domain" description="5'-3' exonuclease alpha-helical arch N-terminal" evidence="1">
    <location>
        <begin position="2"/>
        <end position="109"/>
    </location>
</feature>
<dbReference type="GO" id="GO:0033567">
    <property type="term" value="P:DNA replication, Okazaki fragment processing"/>
    <property type="evidence" value="ECO:0007669"/>
    <property type="project" value="InterPro"/>
</dbReference>